<feature type="domain" description="Mur ligase C-terminal" evidence="16">
    <location>
        <begin position="311"/>
        <end position="441"/>
    </location>
</feature>
<keyword evidence="8 14" id="KW-0067">ATP-binding</keyword>
<dbReference type="Gene3D" id="3.40.50.720">
    <property type="entry name" value="NAD(P)-binding Rossmann-like Domain"/>
    <property type="match status" value="1"/>
</dbReference>
<dbReference type="InterPro" id="IPR036565">
    <property type="entry name" value="Mur-like_cat_sf"/>
</dbReference>
<dbReference type="UniPathway" id="UPA00219"/>
<keyword evidence="9 14" id="KW-0133">Cell shape</keyword>
<keyword evidence="12 14" id="KW-0961">Cell wall biogenesis/degradation</keyword>
<evidence type="ECO:0000256" key="11">
    <source>
        <dbReference type="ARBA" id="ARBA00023306"/>
    </source>
</evidence>
<dbReference type="SUPFAM" id="SSF53244">
    <property type="entry name" value="MurD-like peptide ligases, peptide-binding domain"/>
    <property type="match status" value="1"/>
</dbReference>
<dbReference type="GO" id="GO:0005737">
    <property type="term" value="C:cytoplasm"/>
    <property type="evidence" value="ECO:0007669"/>
    <property type="project" value="UniProtKB-SubCell"/>
</dbReference>
<dbReference type="GO" id="GO:0071555">
    <property type="term" value="P:cell wall organization"/>
    <property type="evidence" value="ECO:0007669"/>
    <property type="project" value="UniProtKB-KW"/>
</dbReference>
<evidence type="ECO:0000256" key="7">
    <source>
        <dbReference type="ARBA" id="ARBA00022741"/>
    </source>
</evidence>
<comment type="catalytic activity">
    <reaction evidence="13 14">
        <text>UDP-N-acetyl-alpha-D-muramate + L-alanine + ATP = UDP-N-acetyl-alpha-D-muramoyl-L-alanine + ADP + phosphate + H(+)</text>
        <dbReference type="Rhea" id="RHEA:23372"/>
        <dbReference type="ChEBI" id="CHEBI:15378"/>
        <dbReference type="ChEBI" id="CHEBI:30616"/>
        <dbReference type="ChEBI" id="CHEBI:43474"/>
        <dbReference type="ChEBI" id="CHEBI:57972"/>
        <dbReference type="ChEBI" id="CHEBI:70757"/>
        <dbReference type="ChEBI" id="CHEBI:83898"/>
        <dbReference type="ChEBI" id="CHEBI:456216"/>
        <dbReference type="EC" id="6.3.2.8"/>
    </reaction>
</comment>
<evidence type="ECO:0000313" key="19">
    <source>
        <dbReference type="Proteomes" id="UP000282321"/>
    </source>
</evidence>
<evidence type="ECO:0000313" key="18">
    <source>
        <dbReference type="EMBL" id="RKX67721.1"/>
    </source>
</evidence>
<dbReference type="EMBL" id="QNBC01000012">
    <property type="protein sequence ID" value="RKX67721.1"/>
    <property type="molecule type" value="Genomic_DNA"/>
</dbReference>
<name>A0A660SCM2_UNCT6</name>
<evidence type="ECO:0000256" key="5">
    <source>
        <dbReference type="ARBA" id="ARBA00022598"/>
    </source>
</evidence>
<dbReference type="InterPro" id="IPR000713">
    <property type="entry name" value="Mur_ligase_N"/>
</dbReference>
<evidence type="ECO:0000259" key="16">
    <source>
        <dbReference type="Pfam" id="PF02875"/>
    </source>
</evidence>
<reference evidence="18 19" key="1">
    <citation type="submission" date="2018-06" db="EMBL/GenBank/DDBJ databases">
        <title>Extensive metabolic versatility and redundancy in microbially diverse, dynamic hydrothermal sediments.</title>
        <authorList>
            <person name="Dombrowski N."/>
            <person name="Teske A."/>
            <person name="Baker B.J."/>
        </authorList>
    </citation>
    <scope>NUCLEOTIDE SEQUENCE [LARGE SCALE GENOMIC DNA]</scope>
    <source>
        <strain evidence="18">B35_G9</strain>
    </source>
</reference>
<dbReference type="HAMAP" id="MF_00046">
    <property type="entry name" value="MurC"/>
    <property type="match status" value="1"/>
</dbReference>
<dbReference type="Gene3D" id="3.90.190.20">
    <property type="entry name" value="Mur ligase, C-terminal domain"/>
    <property type="match status" value="1"/>
</dbReference>
<dbReference type="SUPFAM" id="SSF51984">
    <property type="entry name" value="MurCD N-terminal domain"/>
    <property type="match status" value="1"/>
</dbReference>
<dbReference type="InterPro" id="IPR004101">
    <property type="entry name" value="Mur_ligase_C"/>
</dbReference>
<evidence type="ECO:0000256" key="3">
    <source>
        <dbReference type="ARBA" id="ARBA00012211"/>
    </source>
</evidence>
<dbReference type="PANTHER" id="PTHR43445">
    <property type="entry name" value="UDP-N-ACETYLMURAMATE--L-ALANINE LIGASE-RELATED"/>
    <property type="match status" value="1"/>
</dbReference>
<dbReference type="EC" id="6.3.2.8" evidence="3 14"/>
<dbReference type="Proteomes" id="UP000282321">
    <property type="component" value="Unassembled WGS sequence"/>
</dbReference>
<evidence type="ECO:0000259" key="17">
    <source>
        <dbReference type="Pfam" id="PF08245"/>
    </source>
</evidence>
<evidence type="ECO:0000256" key="6">
    <source>
        <dbReference type="ARBA" id="ARBA00022618"/>
    </source>
</evidence>
<comment type="caution">
    <text evidence="18">The sequence shown here is derived from an EMBL/GenBank/DDBJ whole genome shotgun (WGS) entry which is preliminary data.</text>
</comment>
<feature type="binding site" evidence="14">
    <location>
        <begin position="112"/>
        <end position="118"/>
    </location>
    <ligand>
        <name>ATP</name>
        <dbReference type="ChEBI" id="CHEBI:30616"/>
    </ligand>
</feature>
<evidence type="ECO:0000256" key="4">
    <source>
        <dbReference type="ARBA" id="ARBA00022490"/>
    </source>
</evidence>
<dbReference type="InterPro" id="IPR013221">
    <property type="entry name" value="Mur_ligase_cen"/>
</dbReference>
<dbReference type="GO" id="GO:0008763">
    <property type="term" value="F:UDP-N-acetylmuramate-L-alanine ligase activity"/>
    <property type="evidence" value="ECO:0007669"/>
    <property type="project" value="UniProtKB-UniRule"/>
</dbReference>
<dbReference type="NCBIfam" id="TIGR01082">
    <property type="entry name" value="murC"/>
    <property type="match status" value="1"/>
</dbReference>
<evidence type="ECO:0000256" key="2">
    <source>
        <dbReference type="ARBA" id="ARBA00004752"/>
    </source>
</evidence>
<sequence length="460" mass="51165">MFRDTKKIHFVGIGGIGMSGIAEVLINLGFDVSGSDIRESDIIRHLQKLGAKIFIGHSEDNIKDIDVLVYSSAVKVDNPEIVGAVKRGIPVIKRAEMMGEMMRLKFSIAIAGTHGKTTTTSMIAGEMLENNMDPTVIVGGIVNSFGSNAKLGSGKYFVCEADESDKSFLKLFPTITVVTNIDIDHLDNYSGLDEIKEAFVNYINSVPFYGCSIVCMDDRNVQSILPDLNKRYITYGFLPQADIRAKNIEIKDFGSVFDVEGKGISIEKINLRIPGEFNIKNALASIAVGIELGIPQETIKLAIEKFQGVHRRFEYKGDVGQCKVFDDYAHHPTEIENTLKAARDAWNGRIIAIFQPHLYSRTVLLKEKFGGAFYNADIVIITDVYPAREKPIEGVTGKVIADSCIEHRHKNVIYVENKEEIPEMLNKIKKDNDMIITIGAGNIYKVGEEFIEKYGNKRTI</sequence>
<keyword evidence="11 14" id="KW-0131">Cell cycle</keyword>
<evidence type="ECO:0000259" key="15">
    <source>
        <dbReference type="Pfam" id="PF01225"/>
    </source>
</evidence>
<keyword evidence="4 14" id="KW-0963">Cytoplasm</keyword>
<dbReference type="InterPro" id="IPR036615">
    <property type="entry name" value="Mur_ligase_C_dom_sf"/>
</dbReference>
<organism evidence="18 19">
    <name type="scientific">candidate division TA06 bacterium</name>
    <dbReference type="NCBI Taxonomy" id="2250710"/>
    <lineage>
        <taxon>Bacteria</taxon>
        <taxon>Bacteria division TA06</taxon>
    </lineage>
</organism>
<dbReference type="AlphaFoldDB" id="A0A660SCM2"/>
<dbReference type="GO" id="GO:0008360">
    <property type="term" value="P:regulation of cell shape"/>
    <property type="evidence" value="ECO:0007669"/>
    <property type="project" value="UniProtKB-KW"/>
</dbReference>
<dbReference type="InterPro" id="IPR005758">
    <property type="entry name" value="UDP-N-AcMur_Ala_ligase_MurC"/>
</dbReference>
<evidence type="ECO:0000256" key="8">
    <source>
        <dbReference type="ARBA" id="ARBA00022840"/>
    </source>
</evidence>
<comment type="similarity">
    <text evidence="14">Belongs to the MurCDEF family.</text>
</comment>
<dbReference type="GO" id="GO:0051301">
    <property type="term" value="P:cell division"/>
    <property type="evidence" value="ECO:0007669"/>
    <property type="project" value="UniProtKB-KW"/>
</dbReference>
<keyword evidence="6 14" id="KW-0132">Cell division</keyword>
<proteinExistence type="inferred from homology"/>
<comment type="subcellular location">
    <subcellularLocation>
        <location evidence="1 14">Cytoplasm</location>
    </subcellularLocation>
</comment>
<keyword evidence="7 14" id="KW-0547">Nucleotide-binding</keyword>
<dbReference type="PANTHER" id="PTHR43445:SF3">
    <property type="entry name" value="UDP-N-ACETYLMURAMATE--L-ALANINE LIGASE"/>
    <property type="match status" value="1"/>
</dbReference>
<accession>A0A660SCM2</accession>
<comment type="function">
    <text evidence="14">Cell wall formation.</text>
</comment>
<evidence type="ECO:0000256" key="1">
    <source>
        <dbReference type="ARBA" id="ARBA00004496"/>
    </source>
</evidence>
<dbReference type="GO" id="GO:0005524">
    <property type="term" value="F:ATP binding"/>
    <property type="evidence" value="ECO:0007669"/>
    <property type="project" value="UniProtKB-UniRule"/>
</dbReference>
<dbReference type="Pfam" id="PF01225">
    <property type="entry name" value="Mur_ligase"/>
    <property type="match status" value="1"/>
</dbReference>
<gene>
    <name evidence="14" type="primary">murC</name>
    <name evidence="18" type="ORF">DRP44_01625</name>
</gene>
<evidence type="ECO:0000256" key="9">
    <source>
        <dbReference type="ARBA" id="ARBA00022960"/>
    </source>
</evidence>
<evidence type="ECO:0000256" key="13">
    <source>
        <dbReference type="ARBA" id="ARBA00047833"/>
    </source>
</evidence>
<dbReference type="Pfam" id="PF02875">
    <property type="entry name" value="Mur_ligase_C"/>
    <property type="match status" value="1"/>
</dbReference>
<feature type="domain" description="Mur ligase central" evidence="17">
    <location>
        <begin position="110"/>
        <end position="288"/>
    </location>
</feature>
<dbReference type="GO" id="GO:0009252">
    <property type="term" value="P:peptidoglycan biosynthetic process"/>
    <property type="evidence" value="ECO:0007669"/>
    <property type="project" value="UniProtKB-UniRule"/>
</dbReference>
<comment type="pathway">
    <text evidence="2 14">Cell wall biogenesis; peptidoglycan biosynthesis.</text>
</comment>
<evidence type="ECO:0000256" key="14">
    <source>
        <dbReference type="HAMAP-Rule" id="MF_00046"/>
    </source>
</evidence>
<keyword evidence="10 14" id="KW-0573">Peptidoglycan synthesis</keyword>
<dbReference type="SUPFAM" id="SSF53623">
    <property type="entry name" value="MurD-like peptide ligases, catalytic domain"/>
    <property type="match status" value="1"/>
</dbReference>
<dbReference type="InterPro" id="IPR050061">
    <property type="entry name" value="MurCDEF_pg_biosynth"/>
</dbReference>
<protein>
    <recommendedName>
        <fullName evidence="3 14">UDP-N-acetylmuramate--L-alanine ligase</fullName>
        <ecNumber evidence="3 14">6.3.2.8</ecNumber>
    </recommendedName>
    <alternativeName>
        <fullName evidence="14">UDP-N-acetylmuramoyl-L-alanine synthetase</fullName>
    </alternativeName>
</protein>
<dbReference type="Pfam" id="PF08245">
    <property type="entry name" value="Mur_ligase_M"/>
    <property type="match status" value="1"/>
</dbReference>
<feature type="domain" description="Mur ligase N-terminal catalytic" evidence="15">
    <location>
        <begin position="7"/>
        <end position="104"/>
    </location>
</feature>
<evidence type="ECO:0000256" key="10">
    <source>
        <dbReference type="ARBA" id="ARBA00022984"/>
    </source>
</evidence>
<keyword evidence="5 14" id="KW-0436">Ligase</keyword>
<dbReference type="Gene3D" id="3.40.1190.10">
    <property type="entry name" value="Mur-like, catalytic domain"/>
    <property type="match status" value="1"/>
</dbReference>
<evidence type="ECO:0000256" key="12">
    <source>
        <dbReference type="ARBA" id="ARBA00023316"/>
    </source>
</evidence>